<accession>A0A806KI47</accession>
<name>A0A806KI47_9BACT</name>
<comment type="similarity">
    <text evidence="3">Belongs to the disproportionating enzyme family.</text>
</comment>
<dbReference type="PANTHER" id="PTHR32518">
    <property type="match status" value="1"/>
</dbReference>
<evidence type="ECO:0000256" key="1">
    <source>
        <dbReference type="ARBA" id="ARBA00000439"/>
    </source>
</evidence>
<evidence type="ECO:0000256" key="6">
    <source>
        <dbReference type="ARBA" id="ARBA00022490"/>
    </source>
</evidence>
<evidence type="ECO:0000256" key="2">
    <source>
        <dbReference type="ARBA" id="ARBA00004496"/>
    </source>
</evidence>
<dbReference type="GO" id="GO:0005975">
    <property type="term" value="P:carbohydrate metabolic process"/>
    <property type="evidence" value="ECO:0007669"/>
    <property type="project" value="InterPro"/>
</dbReference>
<dbReference type="GO" id="GO:0005737">
    <property type="term" value="C:cytoplasm"/>
    <property type="evidence" value="ECO:0007669"/>
    <property type="project" value="UniProtKB-SubCell"/>
</dbReference>
<dbReference type="SUPFAM" id="SSF51445">
    <property type="entry name" value="(Trans)glycosidases"/>
    <property type="match status" value="1"/>
</dbReference>
<dbReference type="EMBL" id="JQ844288">
    <property type="protein sequence ID" value="AGS54319.1"/>
    <property type="molecule type" value="Genomic_DNA"/>
</dbReference>
<organism evidence="12">
    <name type="scientific">uncultured bacterium contig00111</name>
    <dbReference type="NCBI Taxonomy" id="1181575"/>
    <lineage>
        <taxon>Bacteria</taxon>
        <taxon>environmental samples</taxon>
    </lineage>
</organism>
<evidence type="ECO:0000256" key="7">
    <source>
        <dbReference type="ARBA" id="ARBA00022676"/>
    </source>
</evidence>
<comment type="catalytic activity">
    <reaction evidence="1">
        <text>Transfers a segment of a (1-&gt;4)-alpha-D-glucan to a new position in an acceptor, which may be glucose or a (1-&gt;4)-alpha-D-glucan.</text>
        <dbReference type="EC" id="2.4.1.25"/>
    </reaction>
</comment>
<evidence type="ECO:0000256" key="4">
    <source>
        <dbReference type="ARBA" id="ARBA00012560"/>
    </source>
</evidence>
<keyword evidence="6" id="KW-0963">Cytoplasm</keyword>
<reference evidence="12" key="1">
    <citation type="submission" date="2012-03" db="EMBL/GenBank/DDBJ databases">
        <title>Functional metagenomics reveals considerable lignocellulase gene clusters in the gut microbiome of a wood-feeding higher termite.</title>
        <authorList>
            <person name="Liu N."/>
        </authorList>
    </citation>
    <scope>NUCLEOTIDE SEQUENCE</scope>
</reference>
<sequence>MPNSTEETLWPYWYWYNSPVLLTLPEHEINKIRGMMKANEAKQEGLWGENGHKLLSVLAKETDMLVCAEDLGAVPNCVPGVLQNLGILSLRVERWSRNWKQEGSPYVPLHEYPRLSVCTTSNHDSSTVLGLWNEHDFDRDYYWKHIGQNGRAPAVLTAEHVRLIIQNLFGANSLLAILPLQDFMALSQKFVPANPEVDRVNTPGTVGSENWSWKMPCLLEDLLNEAELNGRVEELARMRKNRAI</sequence>
<dbReference type="Pfam" id="PF02446">
    <property type="entry name" value="Glyco_hydro_77"/>
    <property type="match status" value="1"/>
</dbReference>
<dbReference type="InterPro" id="IPR017853">
    <property type="entry name" value="GH"/>
</dbReference>
<dbReference type="InterPro" id="IPR003385">
    <property type="entry name" value="Glyco_hydro_77"/>
</dbReference>
<evidence type="ECO:0000313" key="12">
    <source>
        <dbReference type="EMBL" id="AGS54319.1"/>
    </source>
</evidence>
<dbReference type="PANTHER" id="PTHR32518:SF3">
    <property type="entry name" value="4-ALPHA-GLUCANOTRANSFERASE"/>
    <property type="match status" value="1"/>
</dbReference>
<dbReference type="Gene3D" id="3.20.20.80">
    <property type="entry name" value="Glycosidases"/>
    <property type="match status" value="1"/>
</dbReference>
<protein>
    <recommendedName>
        <fullName evidence="5">4-alpha-glucanotransferase</fullName>
        <ecNumber evidence="4">2.4.1.25</ecNumber>
    </recommendedName>
    <alternativeName>
        <fullName evidence="10">Amylomaltase</fullName>
    </alternativeName>
    <alternativeName>
        <fullName evidence="11">Disproportionating enzyme</fullName>
    </alternativeName>
</protein>
<keyword evidence="7 12" id="KW-0328">Glycosyltransferase</keyword>
<dbReference type="AlphaFoldDB" id="A0A806KI47"/>
<dbReference type="GO" id="GO:0004134">
    <property type="term" value="F:4-alpha-glucanotransferase activity"/>
    <property type="evidence" value="ECO:0007669"/>
    <property type="project" value="UniProtKB-EC"/>
</dbReference>
<evidence type="ECO:0000256" key="8">
    <source>
        <dbReference type="ARBA" id="ARBA00022679"/>
    </source>
</evidence>
<dbReference type="EC" id="2.4.1.25" evidence="4"/>
<keyword evidence="9" id="KW-0119">Carbohydrate metabolism</keyword>
<proteinExistence type="inferred from homology"/>
<evidence type="ECO:0000256" key="3">
    <source>
        <dbReference type="ARBA" id="ARBA00005684"/>
    </source>
</evidence>
<comment type="subcellular location">
    <subcellularLocation>
        <location evidence="2">Cytoplasm</location>
    </subcellularLocation>
</comment>
<evidence type="ECO:0000256" key="11">
    <source>
        <dbReference type="ARBA" id="ARBA00031501"/>
    </source>
</evidence>
<evidence type="ECO:0000256" key="10">
    <source>
        <dbReference type="ARBA" id="ARBA00031423"/>
    </source>
</evidence>
<evidence type="ECO:0000256" key="5">
    <source>
        <dbReference type="ARBA" id="ARBA00020295"/>
    </source>
</evidence>
<evidence type="ECO:0000256" key="9">
    <source>
        <dbReference type="ARBA" id="ARBA00023277"/>
    </source>
</evidence>
<keyword evidence="8 12" id="KW-0808">Transferase</keyword>